<comment type="caution">
    <text evidence="1">The sequence shown here is derived from an EMBL/GenBank/DDBJ whole genome shotgun (WGS) entry which is preliminary data.</text>
</comment>
<organism evidence="1 2">
    <name type="scientific">Fuscibacter oryzae</name>
    <dbReference type="NCBI Taxonomy" id="2803939"/>
    <lineage>
        <taxon>Bacteria</taxon>
        <taxon>Pseudomonadati</taxon>
        <taxon>Pseudomonadota</taxon>
        <taxon>Alphaproteobacteria</taxon>
        <taxon>Rhodobacterales</taxon>
        <taxon>Paracoccaceae</taxon>
        <taxon>Fuscibacter</taxon>
    </lineage>
</organism>
<evidence type="ECO:0000313" key="2">
    <source>
        <dbReference type="Proteomes" id="UP000619033"/>
    </source>
</evidence>
<keyword evidence="2" id="KW-1185">Reference proteome</keyword>
<accession>A0A8J7MWZ9</accession>
<dbReference type="RefSeq" id="WP_202661850.1">
    <property type="nucleotide sequence ID" value="NZ_JAESVP010000007.1"/>
</dbReference>
<protein>
    <submittedName>
        <fullName evidence="1">Uncharacterized protein</fullName>
    </submittedName>
</protein>
<gene>
    <name evidence="1" type="ORF">JI744_14500</name>
</gene>
<dbReference type="Proteomes" id="UP000619033">
    <property type="component" value="Unassembled WGS sequence"/>
</dbReference>
<proteinExistence type="predicted"/>
<sequence length="248" mass="27689">MAFTEERLGGGAEPSVIFKIAVKKCQIVFLKPIDGFSVDRNSVKRPKPLTEIELTNHSEEKKHRSISGTLSLGPKPNIGAEAGLSHNSDTSKVLKSVQKMSPFSEQFTFSSEGYEAWNLNGSIRPNGRIIGPVFDHEADPRLTIVDKRSAERKARDDANAMTPVSRIEVRCLREDIDIYDIEFKDEDRQKSFINRSRNKEKLAVARQVLREAILQENLSVGNLIDDPYAEMTICDTTIPIVDQGSSDG</sequence>
<name>A0A8J7MWZ9_9RHOB</name>
<evidence type="ECO:0000313" key="1">
    <source>
        <dbReference type="EMBL" id="MBL4929314.1"/>
    </source>
</evidence>
<reference evidence="1" key="1">
    <citation type="submission" date="2021-01" db="EMBL/GenBank/DDBJ databases">
        <title>Genome seq and assembly of Tabrizicola sp. KVB23.</title>
        <authorList>
            <person name="Chhetri G."/>
        </authorList>
    </citation>
    <scope>NUCLEOTIDE SEQUENCE</scope>
    <source>
        <strain evidence="1">KVB23</strain>
    </source>
</reference>
<dbReference type="EMBL" id="JAESVP010000007">
    <property type="protein sequence ID" value="MBL4929314.1"/>
    <property type="molecule type" value="Genomic_DNA"/>
</dbReference>
<dbReference type="AlphaFoldDB" id="A0A8J7MWZ9"/>